<organism evidence="3 4">
    <name type="scientific">Stenotrophomonas tumulicola</name>
    <dbReference type="NCBI Taxonomy" id="1685415"/>
    <lineage>
        <taxon>Bacteria</taxon>
        <taxon>Pseudomonadati</taxon>
        <taxon>Pseudomonadota</taxon>
        <taxon>Gammaproteobacteria</taxon>
        <taxon>Lysobacterales</taxon>
        <taxon>Lysobacteraceae</taxon>
        <taxon>Stenotrophomonas</taxon>
    </lineage>
</organism>
<dbReference type="EMBL" id="JACGXS010000001">
    <property type="protein sequence ID" value="MBA8680726.1"/>
    <property type="molecule type" value="Genomic_DNA"/>
</dbReference>
<evidence type="ECO:0000313" key="3">
    <source>
        <dbReference type="EMBL" id="MBA8680726.1"/>
    </source>
</evidence>
<feature type="region of interest" description="Disordered" evidence="1">
    <location>
        <begin position="22"/>
        <end position="67"/>
    </location>
</feature>
<evidence type="ECO:0000313" key="4">
    <source>
        <dbReference type="Proteomes" id="UP000547058"/>
    </source>
</evidence>
<accession>A0A7W3FJK7</accession>
<gene>
    <name evidence="3" type="ORF">H4O11_02765</name>
</gene>
<evidence type="ECO:0000256" key="1">
    <source>
        <dbReference type="SAM" id="MobiDB-lite"/>
    </source>
</evidence>
<name>A0A7W3FJK7_9GAMM</name>
<keyword evidence="4" id="KW-1185">Reference proteome</keyword>
<dbReference type="AlphaFoldDB" id="A0A7W3FJK7"/>
<dbReference type="PROSITE" id="PS51257">
    <property type="entry name" value="PROKAR_LIPOPROTEIN"/>
    <property type="match status" value="1"/>
</dbReference>
<keyword evidence="2" id="KW-0732">Signal</keyword>
<protein>
    <submittedName>
        <fullName evidence="3">Uncharacterized protein</fullName>
    </submittedName>
</protein>
<feature type="signal peptide" evidence="2">
    <location>
        <begin position="1"/>
        <end position="25"/>
    </location>
</feature>
<proteinExistence type="predicted"/>
<reference evidence="3 4" key="1">
    <citation type="submission" date="2020-08" db="EMBL/GenBank/DDBJ databases">
        <title>Stenotrophomonas tumulicola JCM 30961.</title>
        <authorList>
            <person name="Deng Y."/>
        </authorList>
    </citation>
    <scope>NUCLEOTIDE SEQUENCE [LARGE SCALE GENOMIC DNA]</scope>
    <source>
        <strain evidence="3 4">JCM 30961</strain>
    </source>
</reference>
<feature type="compositionally biased region" description="Low complexity" evidence="1">
    <location>
        <begin position="28"/>
        <end position="42"/>
    </location>
</feature>
<dbReference type="Proteomes" id="UP000547058">
    <property type="component" value="Unassembled WGS sequence"/>
</dbReference>
<evidence type="ECO:0000256" key="2">
    <source>
        <dbReference type="SAM" id="SignalP"/>
    </source>
</evidence>
<sequence>MQSGRIRNVTLVLAMASMFTSCASAPPSGDTSGSTVGTGDAGYQQATADSQRMTKELAPPSSVTVPGKLPVSEQIIRKPPNELGIIVIPRQEPL</sequence>
<feature type="chain" id="PRO_5030668306" evidence="2">
    <location>
        <begin position="26"/>
        <end position="94"/>
    </location>
</feature>
<comment type="caution">
    <text evidence="3">The sequence shown here is derived from an EMBL/GenBank/DDBJ whole genome shotgun (WGS) entry which is preliminary data.</text>
</comment>
<dbReference type="RefSeq" id="WP_182337896.1">
    <property type="nucleotide sequence ID" value="NZ_JACGXS010000001.1"/>
</dbReference>